<reference evidence="1" key="2">
    <citation type="journal article" date="2015" name="Fish Shellfish Immunol.">
        <title>Early steps in the European eel (Anguilla anguilla)-Vibrio vulnificus interaction in the gills: Role of the RtxA13 toxin.</title>
        <authorList>
            <person name="Callol A."/>
            <person name="Pajuelo D."/>
            <person name="Ebbesson L."/>
            <person name="Teles M."/>
            <person name="MacKenzie S."/>
            <person name="Amaro C."/>
        </authorList>
    </citation>
    <scope>NUCLEOTIDE SEQUENCE</scope>
</reference>
<dbReference type="AlphaFoldDB" id="A0A0E9UE94"/>
<reference evidence="1" key="1">
    <citation type="submission" date="2014-11" db="EMBL/GenBank/DDBJ databases">
        <authorList>
            <person name="Amaro Gonzalez C."/>
        </authorList>
    </citation>
    <scope>NUCLEOTIDE SEQUENCE</scope>
</reference>
<dbReference type="EMBL" id="GBXM01045037">
    <property type="protein sequence ID" value="JAH63540.1"/>
    <property type="molecule type" value="Transcribed_RNA"/>
</dbReference>
<organism evidence="1">
    <name type="scientific">Anguilla anguilla</name>
    <name type="common">European freshwater eel</name>
    <name type="synonym">Muraena anguilla</name>
    <dbReference type="NCBI Taxonomy" id="7936"/>
    <lineage>
        <taxon>Eukaryota</taxon>
        <taxon>Metazoa</taxon>
        <taxon>Chordata</taxon>
        <taxon>Craniata</taxon>
        <taxon>Vertebrata</taxon>
        <taxon>Euteleostomi</taxon>
        <taxon>Actinopterygii</taxon>
        <taxon>Neopterygii</taxon>
        <taxon>Teleostei</taxon>
        <taxon>Anguilliformes</taxon>
        <taxon>Anguillidae</taxon>
        <taxon>Anguilla</taxon>
    </lineage>
</organism>
<accession>A0A0E9UE94</accession>
<protein>
    <submittedName>
        <fullName evidence="1">Uncharacterized protein</fullName>
    </submittedName>
</protein>
<name>A0A0E9UE94_ANGAN</name>
<evidence type="ECO:0000313" key="1">
    <source>
        <dbReference type="EMBL" id="JAH63540.1"/>
    </source>
</evidence>
<sequence length="54" mass="6120">MQFAVLHISFQTAVFVAMTNTQTAIQSSYSEQNFRALKRDLYLKGLSNHGLNNN</sequence>
<proteinExistence type="predicted"/>